<dbReference type="GO" id="GO:0008270">
    <property type="term" value="F:zinc ion binding"/>
    <property type="evidence" value="ECO:0007669"/>
    <property type="project" value="InterPro"/>
</dbReference>
<feature type="binding site" evidence="11">
    <location>
        <position position="410"/>
    </location>
    <ligand>
        <name>Zn(2+)</name>
        <dbReference type="ChEBI" id="CHEBI:29105"/>
        <note>catalytic</note>
    </ligand>
</feature>
<evidence type="ECO:0000256" key="13">
    <source>
        <dbReference type="SAM" id="MobiDB-lite"/>
    </source>
</evidence>
<dbReference type="OrthoDB" id="10031169at2759"/>
<dbReference type="SUPFAM" id="SSF55486">
    <property type="entry name" value="Metalloproteases ('zincins'), catalytic domain"/>
    <property type="match status" value="2"/>
</dbReference>
<dbReference type="Proteomes" id="UP000075714">
    <property type="component" value="Unassembled WGS sequence"/>
</dbReference>
<keyword evidence="7" id="KW-0256">Endoplasmic reticulum</keyword>
<dbReference type="GO" id="GO:0070006">
    <property type="term" value="F:metalloaminopeptidase activity"/>
    <property type="evidence" value="ECO:0007669"/>
    <property type="project" value="TreeGrafter"/>
</dbReference>
<keyword evidence="7" id="KW-0492">Microsome</keyword>
<evidence type="ECO:0000256" key="5">
    <source>
        <dbReference type="ARBA" id="ARBA00022801"/>
    </source>
</evidence>
<dbReference type="GO" id="GO:0005737">
    <property type="term" value="C:cytoplasm"/>
    <property type="evidence" value="ECO:0007669"/>
    <property type="project" value="TreeGrafter"/>
</dbReference>
<evidence type="ECO:0000313" key="18">
    <source>
        <dbReference type="Proteomes" id="UP000075714"/>
    </source>
</evidence>
<evidence type="ECO:0000256" key="11">
    <source>
        <dbReference type="PIRSR" id="PIRSR634016-3"/>
    </source>
</evidence>
<feature type="compositionally biased region" description="Pro residues" evidence="13">
    <location>
        <begin position="825"/>
        <end position="836"/>
    </location>
</feature>
<evidence type="ECO:0000256" key="8">
    <source>
        <dbReference type="ARBA" id="ARBA00023049"/>
    </source>
</evidence>
<feature type="domain" description="ERAP1-like C-terminal" evidence="15">
    <location>
        <begin position="911"/>
        <end position="1004"/>
    </location>
</feature>
<feature type="region of interest" description="Disordered" evidence="13">
    <location>
        <begin position="1"/>
        <end position="40"/>
    </location>
</feature>
<keyword evidence="3" id="KW-0645">Protease</keyword>
<dbReference type="InterPro" id="IPR024571">
    <property type="entry name" value="ERAP1-like_C_dom"/>
</dbReference>
<feature type="compositionally biased region" description="Pro residues" evidence="13">
    <location>
        <begin position="648"/>
        <end position="673"/>
    </location>
</feature>
<sequence length="1348" mass="140671">MSFNTELVSMRRDAPGSRRYAALDNDNTPPPTQRDREGGGAFFASPGDVTNNHDTFNDSDLLLSADAFHNLPDGSPPAMALATNGASCGAALLGELAAAEEYVVGSVNISVALAVDTQCVVLHGVGMALGPVVYRWKGQSWTGSVISPSGPDAATSLQQLVLRFDSPLPLTGPVAAAMGPGGANSTGNEAGQLSLCFAYRLQDGLDGIYRSTYTDASGDTHAIVSTQFESIAARKAFPCFDEPRLKATFSSTLVTPGGREGDAPLAVLSNTAPLERTPLPDGRVRTVFAATPRMSTYLLAFVAGPLASRNTTCQVPQPGAPVQLAAWATPHKVGQLEVALAVGCSALSTYTAATATAYPLPKLDLVGLPNFAAGAMENFGCITFRESALLTDPSSDDISSLLWIATVISHEISHQWFGNMVTMADWTELWLNEGFATYLELLAASDFRPQYQYWALAYTDMDAPALSYDAMSSVHPMSRTAQPISSLPDIDNMFDDISYAKGGAVLRMLRAFLQGDRLGSGAELLLRRRSLLQQRRSQEPLALGRLQSQQHQGQGESPAIPPQASGGPVPPLGPESVLPPGIAVPPASPAVASPSTPPPIAAPPVFPGAQNTSNTDSSTDAAPPGEDLPPAPPSPEPANGTSASTTPAIPPPGSGLGPSQPPSSSVPPGPALPPGSHAGGPSMPPAPASTSSAWPPAPASTSSAWPPAPAFDPKDYGSDPLLAALRVYLKENMYGSTTATVLWDTLSRVTGLPISSWMSGWTYSPNYPVLQVSLGTTPYGPHAAITPATPGGLAAAAGGASPPPDTAPSSPGLAAGGDGTEDAWSPPPPSSAPPASPAGGYLNVRQVSITGATCNRTDISGLSPRWWVPLSFRLPGVPSMRWAAFNACSAAVPFTSELLPPGPSGPARPPYVLVNPGRYGYYRTNYSRSLWDALAEAASDPEAIPPADLAGLLDDSWQLNWLDMLRPTVFMNLTAALGRRLLPEYEPWSVALSALRSWQRLLDSAAMLPKSNATAGAPPPPAAVDGEGVLGGEIYGACARRLGAFTQDKLTAPLLANLTLPLDAGANGTAKTAARGLNFTVDGSAPLTASRLQLRLLRPLALVRAAGAAVSALTGPGAANTGTLMLQLPQQEPFRTARVLLLAAYGELSNPPGTPSTLHPDIRGAAYTVASMGDPLAWSNIKAMYQQSSDATERDRLLAALSQTPDGIHIRDTLKWTLDADPVTGLPLQDVGSLLHMVGARGGDAHRRTWDFVLRNTDGLLRRFGSGPAAASSASYSLGRALKELAKGFVSSGRVDDVLAWSAKYPGLMDSGLEAVLRESIARNRKWLAGPARDLCAWLQQQHAQQQA</sequence>
<keyword evidence="8" id="KW-0482">Metalloprotease</keyword>
<dbReference type="Gene3D" id="1.25.50.20">
    <property type="match status" value="2"/>
</dbReference>
<dbReference type="PANTHER" id="PTHR11533">
    <property type="entry name" value="PROTEASE M1 ZINC METALLOPROTEASE"/>
    <property type="match status" value="1"/>
</dbReference>
<feature type="region of interest" description="Disordered" evidence="13">
    <location>
        <begin position="545"/>
        <end position="706"/>
    </location>
</feature>
<feature type="compositionally biased region" description="Polar residues" evidence="13">
    <location>
        <begin position="610"/>
        <end position="619"/>
    </location>
</feature>
<evidence type="ECO:0000256" key="12">
    <source>
        <dbReference type="PIRSR" id="PIRSR634016-4"/>
    </source>
</evidence>
<evidence type="ECO:0000256" key="4">
    <source>
        <dbReference type="ARBA" id="ARBA00022723"/>
    </source>
</evidence>
<dbReference type="GO" id="GO:0043171">
    <property type="term" value="P:peptide catabolic process"/>
    <property type="evidence" value="ECO:0007669"/>
    <property type="project" value="TreeGrafter"/>
</dbReference>
<feature type="compositionally biased region" description="Low complexity" evidence="13">
    <location>
        <begin position="688"/>
        <end position="705"/>
    </location>
</feature>
<dbReference type="InterPro" id="IPR027268">
    <property type="entry name" value="Peptidase_M4/M1_CTD_sf"/>
</dbReference>
<dbReference type="Pfam" id="PF11838">
    <property type="entry name" value="ERAP1_C"/>
    <property type="match status" value="2"/>
</dbReference>
<feature type="domain" description="ERAP1-like C-terminal" evidence="15">
    <location>
        <begin position="1153"/>
        <end position="1323"/>
    </location>
</feature>
<dbReference type="Gene3D" id="2.60.40.1730">
    <property type="entry name" value="tricorn interacting facor f3 domain"/>
    <property type="match status" value="1"/>
</dbReference>
<feature type="domain" description="Aminopeptidase N-like N-terminal" evidence="16">
    <location>
        <begin position="188"/>
        <end position="298"/>
    </location>
</feature>
<feature type="binding site" evidence="11">
    <location>
        <position position="414"/>
    </location>
    <ligand>
        <name>Zn(2+)</name>
        <dbReference type="ChEBI" id="CHEBI:29105"/>
        <note>catalytic</note>
    </ligand>
</feature>
<dbReference type="InterPro" id="IPR001930">
    <property type="entry name" value="Peptidase_M1"/>
</dbReference>
<evidence type="ECO:0000259" key="14">
    <source>
        <dbReference type="Pfam" id="PF01433"/>
    </source>
</evidence>
<feature type="compositionally biased region" description="Pro residues" evidence="13">
    <location>
        <begin position="626"/>
        <end position="636"/>
    </location>
</feature>
<reference evidence="18" key="1">
    <citation type="journal article" date="2016" name="Nat. Commun.">
        <title>The Gonium pectorale genome demonstrates co-option of cell cycle regulation during the evolution of multicellularity.</title>
        <authorList>
            <person name="Hanschen E.R."/>
            <person name="Marriage T.N."/>
            <person name="Ferris P.J."/>
            <person name="Hamaji T."/>
            <person name="Toyoda A."/>
            <person name="Fujiyama A."/>
            <person name="Neme R."/>
            <person name="Noguchi H."/>
            <person name="Minakuchi Y."/>
            <person name="Suzuki M."/>
            <person name="Kawai-Toyooka H."/>
            <person name="Smith D.R."/>
            <person name="Sparks H."/>
            <person name="Anderson J."/>
            <person name="Bakaric R."/>
            <person name="Luria V."/>
            <person name="Karger A."/>
            <person name="Kirschner M.W."/>
            <person name="Durand P.M."/>
            <person name="Michod R.E."/>
            <person name="Nozaki H."/>
            <person name="Olson B.J."/>
        </authorList>
    </citation>
    <scope>NUCLEOTIDE SEQUENCE [LARGE SCALE GENOMIC DNA]</scope>
    <source>
        <strain evidence="18">NIES-2863</strain>
    </source>
</reference>
<evidence type="ECO:0000256" key="3">
    <source>
        <dbReference type="ARBA" id="ARBA00022670"/>
    </source>
</evidence>
<feature type="compositionally biased region" description="Polar residues" evidence="13">
    <location>
        <begin position="546"/>
        <end position="555"/>
    </location>
</feature>
<organism evidence="17 18">
    <name type="scientific">Gonium pectorale</name>
    <name type="common">Green alga</name>
    <dbReference type="NCBI Taxonomy" id="33097"/>
    <lineage>
        <taxon>Eukaryota</taxon>
        <taxon>Viridiplantae</taxon>
        <taxon>Chlorophyta</taxon>
        <taxon>core chlorophytes</taxon>
        <taxon>Chlorophyceae</taxon>
        <taxon>CS clade</taxon>
        <taxon>Chlamydomonadales</taxon>
        <taxon>Volvocaceae</taxon>
        <taxon>Gonium</taxon>
    </lineage>
</organism>
<evidence type="ECO:0000313" key="17">
    <source>
        <dbReference type="EMBL" id="KXZ50279.1"/>
    </source>
</evidence>
<dbReference type="EMBL" id="LSYV01000018">
    <property type="protein sequence ID" value="KXZ50279.1"/>
    <property type="molecule type" value="Genomic_DNA"/>
</dbReference>
<comment type="cofactor">
    <cofactor evidence="11">
        <name>Zn(2+)</name>
        <dbReference type="ChEBI" id="CHEBI:29105"/>
    </cofactor>
    <text evidence="11">Binds 1 zinc ion per subunit.</text>
</comment>
<dbReference type="InterPro" id="IPR045357">
    <property type="entry name" value="Aminopeptidase_N-like_N"/>
</dbReference>
<dbReference type="GO" id="GO:0042277">
    <property type="term" value="F:peptide binding"/>
    <property type="evidence" value="ECO:0007669"/>
    <property type="project" value="TreeGrafter"/>
</dbReference>
<keyword evidence="5" id="KW-0378">Hydrolase</keyword>
<comment type="subcellular location">
    <subcellularLocation>
        <location evidence="1">Microsome membrane</location>
        <topology evidence="1">Peripheral membrane protein</topology>
    </subcellularLocation>
</comment>
<keyword evidence="6 11" id="KW-0862">Zinc</keyword>
<dbReference type="InterPro" id="IPR042097">
    <property type="entry name" value="Aminopeptidase_N-like_N_sf"/>
</dbReference>
<evidence type="ECO:0000256" key="6">
    <source>
        <dbReference type="ARBA" id="ARBA00022833"/>
    </source>
</evidence>
<keyword evidence="18" id="KW-1185">Reference proteome</keyword>
<evidence type="ECO:0000256" key="7">
    <source>
        <dbReference type="ARBA" id="ARBA00022848"/>
    </source>
</evidence>
<evidence type="ECO:0000256" key="10">
    <source>
        <dbReference type="PIRSR" id="PIRSR634016-1"/>
    </source>
</evidence>
<evidence type="ECO:0000259" key="16">
    <source>
        <dbReference type="Pfam" id="PF17900"/>
    </source>
</evidence>
<evidence type="ECO:0000256" key="9">
    <source>
        <dbReference type="ARBA" id="ARBA00029840"/>
    </source>
</evidence>
<dbReference type="InterPro" id="IPR014782">
    <property type="entry name" value="Peptidase_M1_dom"/>
</dbReference>
<proteinExistence type="inferred from homology"/>
<dbReference type="Gene3D" id="1.10.390.10">
    <property type="entry name" value="Neutral Protease Domain 2"/>
    <property type="match status" value="2"/>
</dbReference>
<feature type="site" description="Transition state stabilizer" evidence="12">
    <location>
        <position position="499"/>
    </location>
</feature>
<name>A0A150GKA9_GONPE</name>
<dbReference type="GO" id="GO:0006508">
    <property type="term" value="P:proteolysis"/>
    <property type="evidence" value="ECO:0007669"/>
    <property type="project" value="UniProtKB-KW"/>
</dbReference>
<comment type="similarity">
    <text evidence="2">Belongs to the peptidase M1 family.</text>
</comment>
<protein>
    <recommendedName>
        <fullName evidence="9">Alpha-aminoacylpeptide hydrolase</fullName>
    </recommendedName>
</protein>
<dbReference type="Pfam" id="PF01433">
    <property type="entry name" value="Peptidase_M1"/>
    <property type="match status" value="1"/>
</dbReference>
<dbReference type="PANTHER" id="PTHR11533:SF299">
    <property type="entry name" value="AMINOPEPTIDASE"/>
    <property type="match status" value="1"/>
</dbReference>
<dbReference type="CDD" id="cd09601">
    <property type="entry name" value="M1_APN-Q_like"/>
    <property type="match status" value="1"/>
</dbReference>
<feature type="compositionally biased region" description="Pro residues" evidence="13">
    <location>
        <begin position="595"/>
        <end position="606"/>
    </location>
</feature>
<evidence type="ECO:0000259" key="15">
    <source>
        <dbReference type="Pfam" id="PF11838"/>
    </source>
</evidence>
<evidence type="ECO:0000256" key="1">
    <source>
        <dbReference type="ARBA" id="ARBA00004174"/>
    </source>
</evidence>
<gene>
    <name evidence="17" type="ORF">GPECTOR_17g918</name>
</gene>
<dbReference type="Pfam" id="PF17900">
    <property type="entry name" value="Peptidase_M1_N"/>
    <property type="match status" value="1"/>
</dbReference>
<feature type="domain" description="Peptidase M1 membrane alanine aminopeptidase" evidence="14">
    <location>
        <begin position="342"/>
        <end position="527"/>
    </location>
</feature>
<evidence type="ECO:0000256" key="2">
    <source>
        <dbReference type="ARBA" id="ARBA00010136"/>
    </source>
</evidence>
<dbReference type="SUPFAM" id="SSF63737">
    <property type="entry name" value="Leukotriene A4 hydrolase N-terminal domain"/>
    <property type="match status" value="1"/>
</dbReference>
<comment type="caution">
    <text evidence="17">The sequence shown here is derived from an EMBL/GenBank/DDBJ whole genome shotgun (WGS) entry which is preliminary data.</text>
</comment>
<keyword evidence="4 11" id="KW-0479">Metal-binding</keyword>
<dbReference type="InterPro" id="IPR050344">
    <property type="entry name" value="Peptidase_M1_aminopeptidases"/>
</dbReference>
<dbReference type="InterPro" id="IPR034016">
    <property type="entry name" value="M1_APN-typ"/>
</dbReference>
<dbReference type="STRING" id="33097.A0A150GKA9"/>
<dbReference type="GO" id="GO:0016020">
    <property type="term" value="C:membrane"/>
    <property type="evidence" value="ECO:0007669"/>
    <property type="project" value="TreeGrafter"/>
</dbReference>
<dbReference type="GO" id="GO:0005615">
    <property type="term" value="C:extracellular space"/>
    <property type="evidence" value="ECO:0007669"/>
    <property type="project" value="TreeGrafter"/>
</dbReference>
<dbReference type="PRINTS" id="PR00756">
    <property type="entry name" value="ALADIPTASE"/>
</dbReference>
<accession>A0A150GKA9</accession>
<feature type="compositionally biased region" description="Low complexity" evidence="13">
    <location>
        <begin position="637"/>
        <end position="647"/>
    </location>
</feature>
<feature type="binding site" evidence="11">
    <location>
        <position position="433"/>
    </location>
    <ligand>
        <name>Zn(2+)</name>
        <dbReference type="ChEBI" id="CHEBI:29105"/>
        <note>catalytic</note>
    </ligand>
</feature>
<feature type="region of interest" description="Disordered" evidence="13">
    <location>
        <begin position="792"/>
        <end position="839"/>
    </location>
</feature>
<feature type="active site" description="Proton acceptor" evidence="10">
    <location>
        <position position="411"/>
    </location>
</feature>